<proteinExistence type="predicted"/>
<evidence type="ECO:0000256" key="1">
    <source>
        <dbReference type="SAM" id="Phobius"/>
    </source>
</evidence>
<keyword evidence="1" id="KW-0472">Membrane</keyword>
<evidence type="ECO:0008006" key="4">
    <source>
        <dbReference type="Google" id="ProtNLM"/>
    </source>
</evidence>
<protein>
    <recommendedName>
        <fullName evidence="4">DUF3040 domain-containing protein</fullName>
    </recommendedName>
</protein>
<name>A0A918ADX7_9ACTN</name>
<feature type="transmembrane region" description="Helical" evidence="1">
    <location>
        <begin position="50"/>
        <end position="83"/>
    </location>
</feature>
<dbReference type="Proteomes" id="UP000660745">
    <property type="component" value="Unassembled WGS sequence"/>
</dbReference>
<dbReference type="Pfam" id="PF11239">
    <property type="entry name" value="DUF3040"/>
    <property type="match status" value="1"/>
</dbReference>
<reference evidence="2" key="2">
    <citation type="submission" date="2020-09" db="EMBL/GenBank/DDBJ databases">
        <authorList>
            <person name="Sun Q."/>
            <person name="Zhou Y."/>
        </authorList>
    </citation>
    <scope>NUCLEOTIDE SEQUENCE</scope>
    <source>
        <strain evidence="2">CGMCC 4.7430</strain>
    </source>
</reference>
<dbReference type="EMBL" id="BMNK01000019">
    <property type="protein sequence ID" value="GGP15801.1"/>
    <property type="molecule type" value="Genomic_DNA"/>
</dbReference>
<evidence type="ECO:0000313" key="2">
    <source>
        <dbReference type="EMBL" id="GGP15801.1"/>
    </source>
</evidence>
<dbReference type="InterPro" id="IPR021401">
    <property type="entry name" value="DUF3040"/>
</dbReference>
<sequence length="96" mass="10621">MLSDREREALREIQCRLLAEDPAFARVFSTDARRLEQTPSHLPRSTYTTLLVMSLMLSVIALMAGAPLGGLVFAMAAGVMWGLRLRAGRAGDRRMT</sequence>
<accession>A0A918ADX7</accession>
<keyword evidence="1" id="KW-1133">Transmembrane helix</keyword>
<dbReference type="RefSeq" id="WP_189143698.1">
    <property type="nucleotide sequence ID" value="NZ_BMNK01000019.1"/>
</dbReference>
<reference evidence="2" key="1">
    <citation type="journal article" date="2014" name="Int. J. Syst. Evol. Microbiol.">
        <title>Complete genome sequence of Corynebacterium casei LMG S-19264T (=DSM 44701T), isolated from a smear-ripened cheese.</title>
        <authorList>
            <consortium name="US DOE Joint Genome Institute (JGI-PGF)"/>
            <person name="Walter F."/>
            <person name="Albersmeier A."/>
            <person name="Kalinowski J."/>
            <person name="Ruckert C."/>
        </authorList>
    </citation>
    <scope>NUCLEOTIDE SEQUENCE</scope>
    <source>
        <strain evidence="2">CGMCC 4.7430</strain>
    </source>
</reference>
<keyword evidence="3" id="KW-1185">Reference proteome</keyword>
<comment type="caution">
    <text evidence="2">The sequence shown here is derived from an EMBL/GenBank/DDBJ whole genome shotgun (WGS) entry which is preliminary data.</text>
</comment>
<gene>
    <name evidence="2" type="ORF">GCM10012278_77080</name>
</gene>
<keyword evidence="1" id="KW-0812">Transmembrane</keyword>
<evidence type="ECO:0000313" key="3">
    <source>
        <dbReference type="Proteomes" id="UP000660745"/>
    </source>
</evidence>
<dbReference type="AlphaFoldDB" id="A0A918ADX7"/>
<organism evidence="2 3">
    <name type="scientific">Nonomuraea glycinis</name>
    <dbReference type="NCBI Taxonomy" id="2047744"/>
    <lineage>
        <taxon>Bacteria</taxon>
        <taxon>Bacillati</taxon>
        <taxon>Actinomycetota</taxon>
        <taxon>Actinomycetes</taxon>
        <taxon>Streptosporangiales</taxon>
        <taxon>Streptosporangiaceae</taxon>
        <taxon>Nonomuraea</taxon>
    </lineage>
</organism>